<sequence>MELVMERMPELKIPASSSTTTTPTTVEHEIRQYDWSPDIGWGHVLGNADDHLRCLAACTAASIGVANIAAAVNVQDWASLARSPASTMSGGTLVEEPICAISAAGDDSKGLRLFHLLMAAADALSMDQKNRELARVILVRLRELASPTGALGIERLASHFTDAIQSLLDSSTCPRRGDIDQIPHQHRHPTDVSLTAFQLLQHMSPCVSFCYLTANQAILEAISGERRVHIVDYNISEGVQWASLIQAISSGFTGFAHPPPLLKITAVTNGSRRSSAVAHEAGRRLSAFAASIGQPFSFRLCRLDCGRKFQPTSVKVVKGEAVVFNCVLHQAHLQHGSAVSVMSFLEGAAAIEARVVTVVEEEGGDGSSAAGEKEVGFAGRFMDEVKRYIAVWDYLEAGFPMQGMVRQMVERVILGPGIAGAVRRAYERHVCGDRARDGCAEWLATSGFDRVALSFFNLSQARLLLGLFQSGFHIDEDAPNKLTLRWKSRRLLSASVWVFPPPKSSSPSSAF</sequence>
<dbReference type="EMBL" id="JADCNL010000009">
    <property type="protein sequence ID" value="KAG0467693.1"/>
    <property type="molecule type" value="Genomic_DNA"/>
</dbReference>
<feature type="region of interest" description="Leucine repeat II (LRII)" evidence="3">
    <location>
        <begin position="280"/>
        <end position="312"/>
    </location>
</feature>
<evidence type="ECO:0000256" key="2">
    <source>
        <dbReference type="ARBA" id="ARBA00023163"/>
    </source>
</evidence>
<proteinExistence type="inferred from homology"/>
<gene>
    <name evidence="4" type="ORF">HPP92_019273</name>
</gene>
<accession>A0A835UN71</accession>
<keyword evidence="5" id="KW-1185">Reference proteome</keyword>
<comment type="caution">
    <text evidence="3">Lacks conserved residue(s) required for the propagation of feature annotation.</text>
</comment>
<protein>
    <recommendedName>
        <fullName evidence="6">Nodulation signaling pathway 2-like protein</fullName>
    </recommendedName>
</protein>
<evidence type="ECO:0000313" key="4">
    <source>
        <dbReference type="EMBL" id="KAG0467693.1"/>
    </source>
</evidence>
<reference evidence="4 5" key="1">
    <citation type="journal article" date="2020" name="Nat. Food">
        <title>A phased Vanilla planifolia genome enables genetic improvement of flavour and production.</title>
        <authorList>
            <person name="Hasing T."/>
            <person name="Tang H."/>
            <person name="Brym M."/>
            <person name="Khazi F."/>
            <person name="Huang T."/>
            <person name="Chambers A.H."/>
        </authorList>
    </citation>
    <scope>NUCLEOTIDE SEQUENCE [LARGE SCALE GENOMIC DNA]</scope>
    <source>
        <tissue evidence="4">Leaf</tissue>
    </source>
</reference>
<dbReference type="PANTHER" id="PTHR31636">
    <property type="entry name" value="OSJNBA0084A10.13 PROTEIN-RELATED"/>
    <property type="match status" value="1"/>
</dbReference>
<dbReference type="AlphaFoldDB" id="A0A835UN71"/>
<evidence type="ECO:0008006" key="6">
    <source>
        <dbReference type="Google" id="ProtNLM"/>
    </source>
</evidence>
<evidence type="ECO:0000256" key="3">
    <source>
        <dbReference type="PROSITE-ProRule" id="PRU01191"/>
    </source>
</evidence>
<dbReference type="PROSITE" id="PS50985">
    <property type="entry name" value="GRAS"/>
    <property type="match status" value="1"/>
</dbReference>
<keyword evidence="1" id="KW-0805">Transcription regulation</keyword>
<dbReference type="OrthoDB" id="10264738at2759"/>
<name>A0A835UN71_VANPL</name>
<evidence type="ECO:0000313" key="5">
    <source>
        <dbReference type="Proteomes" id="UP000636800"/>
    </source>
</evidence>
<dbReference type="Proteomes" id="UP000636800">
    <property type="component" value="Unassembled WGS sequence"/>
</dbReference>
<dbReference type="InterPro" id="IPR005202">
    <property type="entry name" value="TF_GRAS"/>
</dbReference>
<feature type="region of interest" description="SAW" evidence="3">
    <location>
        <begin position="423"/>
        <end position="498"/>
    </location>
</feature>
<comment type="similarity">
    <text evidence="3">Belongs to the GRAS family.</text>
</comment>
<comment type="caution">
    <text evidence="4">The sequence shown here is derived from an EMBL/GenBank/DDBJ whole genome shotgun (WGS) entry which is preliminary data.</text>
</comment>
<keyword evidence="2" id="KW-0804">Transcription</keyword>
<organism evidence="4 5">
    <name type="scientific">Vanilla planifolia</name>
    <name type="common">Vanilla</name>
    <dbReference type="NCBI Taxonomy" id="51239"/>
    <lineage>
        <taxon>Eukaryota</taxon>
        <taxon>Viridiplantae</taxon>
        <taxon>Streptophyta</taxon>
        <taxon>Embryophyta</taxon>
        <taxon>Tracheophyta</taxon>
        <taxon>Spermatophyta</taxon>
        <taxon>Magnoliopsida</taxon>
        <taxon>Liliopsida</taxon>
        <taxon>Asparagales</taxon>
        <taxon>Orchidaceae</taxon>
        <taxon>Vanilloideae</taxon>
        <taxon>Vanilleae</taxon>
        <taxon>Vanilla</taxon>
    </lineage>
</organism>
<evidence type="ECO:0000256" key="1">
    <source>
        <dbReference type="ARBA" id="ARBA00023015"/>
    </source>
</evidence>
<dbReference type="Pfam" id="PF03514">
    <property type="entry name" value="GRAS"/>
    <property type="match status" value="1"/>
</dbReference>
<feature type="short sequence motif" description="VHIID" evidence="3">
    <location>
        <begin position="228"/>
        <end position="232"/>
    </location>
</feature>